<comment type="caution">
    <text evidence="3">The sequence shown here is derived from an EMBL/GenBank/DDBJ whole genome shotgun (WGS) entry which is preliminary data.</text>
</comment>
<gene>
    <name evidence="3" type="ORF">AA309_31255</name>
</gene>
<dbReference type="AlphaFoldDB" id="A0A0H1RA54"/>
<dbReference type="Gene3D" id="3.90.1300.10">
    <property type="entry name" value="Amidase signature (AS) domain"/>
    <property type="match status" value="1"/>
</dbReference>
<dbReference type="Pfam" id="PF01425">
    <property type="entry name" value="Amidase"/>
    <property type="match status" value="1"/>
</dbReference>
<evidence type="ECO:0000256" key="1">
    <source>
        <dbReference type="ARBA" id="ARBA00009199"/>
    </source>
</evidence>
<dbReference type="GO" id="GO:0016787">
    <property type="term" value="F:hydrolase activity"/>
    <property type="evidence" value="ECO:0007669"/>
    <property type="project" value="UniProtKB-KW"/>
</dbReference>
<feature type="domain" description="Amidase" evidence="2">
    <location>
        <begin position="40"/>
        <end position="468"/>
    </location>
</feature>
<proteinExistence type="inferred from homology"/>
<dbReference type="PANTHER" id="PTHR11895:SF151">
    <property type="entry name" value="GLUTAMYL-TRNA(GLN) AMIDOTRANSFERASE SUBUNIT A"/>
    <property type="match status" value="1"/>
</dbReference>
<dbReference type="Proteomes" id="UP000035489">
    <property type="component" value="Unassembled WGS sequence"/>
</dbReference>
<dbReference type="InterPro" id="IPR000120">
    <property type="entry name" value="Amidase"/>
</dbReference>
<evidence type="ECO:0000259" key="2">
    <source>
        <dbReference type="Pfam" id="PF01425"/>
    </source>
</evidence>
<dbReference type="OrthoDB" id="9777859at2"/>
<name>A0A0H1RA54_9HYPH</name>
<dbReference type="PATRIC" id="fig|1225564.3.peg.1377"/>
<reference evidence="3 4" key="1">
    <citation type="submission" date="2015-05" db="EMBL/GenBank/DDBJ databases">
        <title>Draft genome sequence of Microvirga vignae strain BR3299, a novel nitrogen fixing bacteria isolated from Brazil semi-aired region.</title>
        <authorList>
            <person name="Zilli J.E."/>
            <person name="Passos S.R."/>
            <person name="Leite J."/>
            <person name="Baldani J.I."/>
            <person name="Xavier G.R."/>
            <person name="Rumjaneck N.G."/>
            <person name="Simoes-Araujo J.L."/>
        </authorList>
    </citation>
    <scope>NUCLEOTIDE SEQUENCE [LARGE SCALE GENOMIC DNA]</scope>
    <source>
        <strain evidence="3 4">BR3299</strain>
    </source>
</reference>
<dbReference type="EMBL" id="LCYG01000151">
    <property type="protein sequence ID" value="KLK89462.1"/>
    <property type="molecule type" value="Genomic_DNA"/>
</dbReference>
<dbReference type="InterPro" id="IPR036928">
    <property type="entry name" value="AS_sf"/>
</dbReference>
<dbReference type="SUPFAM" id="SSF75304">
    <property type="entry name" value="Amidase signature (AS) enzymes"/>
    <property type="match status" value="1"/>
</dbReference>
<organism evidence="3 4">
    <name type="scientific">Microvirga vignae</name>
    <dbReference type="NCBI Taxonomy" id="1225564"/>
    <lineage>
        <taxon>Bacteria</taxon>
        <taxon>Pseudomonadati</taxon>
        <taxon>Pseudomonadota</taxon>
        <taxon>Alphaproteobacteria</taxon>
        <taxon>Hyphomicrobiales</taxon>
        <taxon>Methylobacteriaceae</taxon>
        <taxon>Microvirga</taxon>
    </lineage>
</organism>
<dbReference type="STRING" id="1225564.AA309_31255"/>
<evidence type="ECO:0000313" key="3">
    <source>
        <dbReference type="EMBL" id="KLK89462.1"/>
    </source>
</evidence>
<keyword evidence="4" id="KW-1185">Reference proteome</keyword>
<evidence type="ECO:0000313" key="4">
    <source>
        <dbReference type="Proteomes" id="UP000035489"/>
    </source>
</evidence>
<dbReference type="PANTHER" id="PTHR11895">
    <property type="entry name" value="TRANSAMIDASE"/>
    <property type="match status" value="1"/>
</dbReference>
<sequence length="485" mass="50743">MTRLIKTTASGPEAGGLAGLGVVAAAAAIRNGDISSESYTAALLQRARMHSDLNAFITIDEAAALAAARDADKARAAGSTAPLLGVPLAVKDSYLTQGLHTTLGVRNLEGFVPDEDADVVGAIKDAGSIVFGKNNLVELSYGLTGNNSPYGQVKNPHNRDHISGGSSSGSGASVAARIVPAALGGDTVGSIRVPASLCGVVGFKPTTGRWPRNGVAPISHTLDTTGVLARNVEDCALIDHIVTKAEATAPSGRSDLKGVRFAYAPRQYLDLVEPDIEAHFKETVRRLRDAGAEIVEVDLGEGFSSLAETATWNIFFHETMEALSDFLRRHNVPATFDEIYNGLKPGLKEAWAQVVLPSGPGYVSADTYEAALTVDRSEIQRRFHEAFSGSGTEALLFPTTPCTAPMIEHQSKFLIAGQEVSDLALARHTVPTSAAGLPGISIPTGLSTNGLPIGLEMDGAHGRDRRLLDLARRVEAAAGALSSPV</sequence>
<dbReference type="InterPro" id="IPR023631">
    <property type="entry name" value="Amidase_dom"/>
</dbReference>
<keyword evidence="3" id="KW-0378">Hydrolase</keyword>
<comment type="similarity">
    <text evidence="1">Belongs to the amidase family.</text>
</comment>
<accession>A0A0H1RA54</accession>
<protein>
    <submittedName>
        <fullName evidence="3">Indole acetimide hydrolase</fullName>
    </submittedName>
</protein>